<accession>A0ACB7U882</accession>
<proteinExistence type="predicted"/>
<evidence type="ECO:0000313" key="2">
    <source>
        <dbReference type="Proteomes" id="UP000827976"/>
    </source>
</evidence>
<dbReference type="Proteomes" id="UP000827976">
    <property type="component" value="Chromosome 18"/>
</dbReference>
<name>A0ACB7U882_DIOAL</name>
<organism evidence="1 2">
    <name type="scientific">Dioscorea alata</name>
    <name type="common">Purple yam</name>
    <dbReference type="NCBI Taxonomy" id="55571"/>
    <lineage>
        <taxon>Eukaryota</taxon>
        <taxon>Viridiplantae</taxon>
        <taxon>Streptophyta</taxon>
        <taxon>Embryophyta</taxon>
        <taxon>Tracheophyta</taxon>
        <taxon>Spermatophyta</taxon>
        <taxon>Magnoliopsida</taxon>
        <taxon>Liliopsida</taxon>
        <taxon>Dioscoreales</taxon>
        <taxon>Dioscoreaceae</taxon>
        <taxon>Dioscorea</taxon>
    </lineage>
</organism>
<dbReference type="EMBL" id="CM037028">
    <property type="protein sequence ID" value="KAH7656440.1"/>
    <property type="molecule type" value="Genomic_DNA"/>
</dbReference>
<reference evidence="2" key="1">
    <citation type="journal article" date="2022" name="Nat. Commun.">
        <title>Chromosome evolution and the genetic basis of agronomically important traits in greater yam.</title>
        <authorList>
            <person name="Bredeson J.V."/>
            <person name="Lyons J.B."/>
            <person name="Oniyinde I.O."/>
            <person name="Okereke N.R."/>
            <person name="Kolade O."/>
            <person name="Nnabue I."/>
            <person name="Nwadili C.O."/>
            <person name="Hribova E."/>
            <person name="Parker M."/>
            <person name="Nwogha J."/>
            <person name="Shu S."/>
            <person name="Carlson J."/>
            <person name="Kariba R."/>
            <person name="Muthemba S."/>
            <person name="Knop K."/>
            <person name="Barton G.J."/>
            <person name="Sherwood A.V."/>
            <person name="Lopez-Montes A."/>
            <person name="Asiedu R."/>
            <person name="Jamnadass R."/>
            <person name="Muchugi A."/>
            <person name="Goodstein D."/>
            <person name="Egesi C.N."/>
            <person name="Featherston J."/>
            <person name="Asfaw A."/>
            <person name="Simpson G.G."/>
            <person name="Dolezel J."/>
            <person name="Hendre P.S."/>
            <person name="Van Deynze A."/>
            <person name="Kumar P.L."/>
            <person name="Obidiegwu J.E."/>
            <person name="Bhattacharjee R."/>
            <person name="Rokhsar D.S."/>
        </authorList>
    </citation>
    <scope>NUCLEOTIDE SEQUENCE [LARGE SCALE GENOMIC DNA]</scope>
    <source>
        <strain evidence="2">cv. TDa95/00328</strain>
    </source>
</reference>
<sequence>MMMMMKPGNQSEGVRDSALVSSNSAMDLKASRLMQCASSVYQSIGEESPLEGDSSFYCTSKEKPLVDAFPDPLCKLNLKETSDFVKAFPVSTNNNKESSAVRRREVVSFVAQRRLDAPSTPGRPIFSFSPWNPPRRSIPSKWDDAQKWLISSSCHESPAHGIKPSDSLVISKQNDGFHQKGGAFAELLSSNKETVPVFLKDKFTDNVEQVLTNFQPLEPMKEGFVFKSSFFEPMKDAAEVQHRDIGTEMTPLGSSTTSRCHTPIKSTSPLRHNTPASRSGPLFASNNTTIDISELNDCHFAKLELCSQFDAMISNWSSREEEEQEISKSLRHFDISDGRKSVAECRASLWEDKEKTKSCTRYQREEAKIQAWVDLQNAKAEEQSRKLECLQVKIQKMRSNLEEKLMKRMAIVHRRAKEWRAAAQLQHSQQLLRAYEQAQKIKSQQKQQQQQASLFTDRTSCGCFSCSTNI</sequence>
<evidence type="ECO:0000313" key="1">
    <source>
        <dbReference type="EMBL" id="KAH7656440.1"/>
    </source>
</evidence>
<comment type="caution">
    <text evidence="1">The sequence shown here is derived from an EMBL/GenBank/DDBJ whole genome shotgun (WGS) entry which is preliminary data.</text>
</comment>
<protein>
    <submittedName>
        <fullName evidence="1">Remorin C-terminal protein</fullName>
    </submittedName>
</protein>
<keyword evidence="2" id="KW-1185">Reference proteome</keyword>
<gene>
    <name evidence="1" type="ORF">IHE45_18G074200</name>
</gene>